<keyword evidence="3" id="KW-1185">Reference proteome</keyword>
<proteinExistence type="predicted"/>
<protein>
    <submittedName>
        <fullName evidence="2">Uncharacterized protein</fullName>
    </submittedName>
</protein>
<feature type="region of interest" description="Disordered" evidence="1">
    <location>
        <begin position="99"/>
        <end position="121"/>
    </location>
</feature>
<accession>A0A4E0R9S8</accession>
<sequence length="174" mass="20118">MTTSASFLEEVLSKLHIIRVFTNRELTMALYASRDVLRRNSVSSIFIYSIASLSDLQRHCCDCWKAVGLEQTLWMGMLSRLVFDFNLLCVCVRHGTSFSSNKLQSRDTDENEHLTSPQKTPPEMHRFMDSMSFGWTNGISHRIEIFSCSLNFISYFKQGGQFKVLLDKRNRTEV</sequence>
<reference evidence="2" key="1">
    <citation type="submission" date="2019-03" db="EMBL/GenBank/DDBJ databases">
        <title>Improved annotation for the trematode Fasciola hepatica.</title>
        <authorList>
            <person name="Choi Y.-J."/>
            <person name="Martin J."/>
            <person name="Mitreva M."/>
        </authorList>
    </citation>
    <scope>NUCLEOTIDE SEQUENCE [LARGE SCALE GENOMIC DNA]</scope>
</reference>
<comment type="caution">
    <text evidence="2">The sequence shown here is derived from an EMBL/GenBank/DDBJ whole genome shotgun (WGS) entry which is preliminary data.</text>
</comment>
<dbReference type="Proteomes" id="UP000230066">
    <property type="component" value="Unassembled WGS sequence"/>
</dbReference>
<name>A0A4E0R9S8_FASHE</name>
<gene>
    <name evidence="2" type="ORF">D915_006481</name>
</gene>
<evidence type="ECO:0000256" key="1">
    <source>
        <dbReference type="SAM" id="MobiDB-lite"/>
    </source>
</evidence>
<feature type="compositionally biased region" description="Basic and acidic residues" evidence="1">
    <location>
        <begin position="104"/>
        <end position="113"/>
    </location>
</feature>
<dbReference type="AlphaFoldDB" id="A0A4E0R9S8"/>
<dbReference type="EMBL" id="JXXN02002590">
    <property type="protein sequence ID" value="THD22691.1"/>
    <property type="molecule type" value="Genomic_DNA"/>
</dbReference>
<organism evidence="2 3">
    <name type="scientific">Fasciola hepatica</name>
    <name type="common">Liver fluke</name>
    <dbReference type="NCBI Taxonomy" id="6192"/>
    <lineage>
        <taxon>Eukaryota</taxon>
        <taxon>Metazoa</taxon>
        <taxon>Spiralia</taxon>
        <taxon>Lophotrochozoa</taxon>
        <taxon>Platyhelminthes</taxon>
        <taxon>Trematoda</taxon>
        <taxon>Digenea</taxon>
        <taxon>Plagiorchiida</taxon>
        <taxon>Echinostomata</taxon>
        <taxon>Echinostomatoidea</taxon>
        <taxon>Fasciolidae</taxon>
        <taxon>Fasciola</taxon>
    </lineage>
</organism>
<evidence type="ECO:0000313" key="3">
    <source>
        <dbReference type="Proteomes" id="UP000230066"/>
    </source>
</evidence>
<evidence type="ECO:0000313" key="2">
    <source>
        <dbReference type="EMBL" id="THD22691.1"/>
    </source>
</evidence>